<keyword evidence="5" id="KW-0418">Kinase</keyword>
<evidence type="ECO:0000256" key="1">
    <source>
        <dbReference type="ARBA" id="ARBA00000085"/>
    </source>
</evidence>
<dbReference type="InterPro" id="IPR036890">
    <property type="entry name" value="HATPase_C_sf"/>
</dbReference>
<evidence type="ECO:0000259" key="7">
    <source>
        <dbReference type="PROSITE" id="PS50112"/>
    </source>
</evidence>
<evidence type="ECO:0000256" key="2">
    <source>
        <dbReference type="ARBA" id="ARBA00012438"/>
    </source>
</evidence>
<feature type="domain" description="PAS" evidence="7">
    <location>
        <begin position="152"/>
        <end position="200"/>
    </location>
</feature>
<dbReference type="Pfam" id="PF00512">
    <property type="entry name" value="HisKA"/>
    <property type="match status" value="1"/>
</dbReference>
<dbReference type="FunFam" id="3.30.565.10:FF:000006">
    <property type="entry name" value="Sensor histidine kinase WalK"/>
    <property type="match status" value="1"/>
</dbReference>
<name>T0GA95_9LEPT</name>
<dbReference type="Gene3D" id="3.30.565.10">
    <property type="entry name" value="Histidine kinase-like ATPase, C-terminal domain"/>
    <property type="match status" value="1"/>
</dbReference>
<feature type="domain" description="PAS" evidence="7">
    <location>
        <begin position="270"/>
        <end position="341"/>
    </location>
</feature>
<dbReference type="Pfam" id="PF13426">
    <property type="entry name" value="PAS_9"/>
    <property type="match status" value="1"/>
</dbReference>
<dbReference type="EMBL" id="AHMO02000011">
    <property type="protein sequence ID" value="EQA43734.1"/>
    <property type="molecule type" value="Genomic_DNA"/>
</dbReference>
<dbReference type="PROSITE" id="PS50113">
    <property type="entry name" value="PAC"/>
    <property type="match status" value="1"/>
</dbReference>
<organism evidence="9 10">
    <name type="scientific">Leptospira broomii serovar Hurstbridge str. 5399</name>
    <dbReference type="NCBI Taxonomy" id="1049789"/>
    <lineage>
        <taxon>Bacteria</taxon>
        <taxon>Pseudomonadati</taxon>
        <taxon>Spirochaetota</taxon>
        <taxon>Spirochaetia</taxon>
        <taxon>Leptospirales</taxon>
        <taxon>Leptospiraceae</taxon>
        <taxon>Leptospira</taxon>
    </lineage>
</organism>
<dbReference type="InterPro" id="IPR004358">
    <property type="entry name" value="Sig_transdc_His_kin-like_C"/>
</dbReference>
<dbReference type="SUPFAM" id="SSF47384">
    <property type="entry name" value="Homodimeric domain of signal transducing histidine kinase"/>
    <property type="match status" value="1"/>
</dbReference>
<evidence type="ECO:0000313" key="9">
    <source>
        <dbReference type="EMBL" id="EQA43734.1"/>
    </source>
</evidence>
<protein>
    <recommendedName>
        <fullName evidence="2">histidine kinase</fullName>
        <ecNumber evidence="2">2.7.13.3</ecNumber>
    </recommendedName>
</protein>
<dbReference type="RefSeq" id="WP_010570001.1">
    <property type="nucleotide sequence ID" value="NZ_AHMO02000011.1"/>
</dbReference>
<dbReference type="CDD" id="cd00130">
    <property type="entry name" value="PAS"/>
    <property type="match status" value="3"/>
</dbReference>
<evidence type="ECO:0000313" key="10">
    <source>
        <dbReference type="Proteomes" id="UP000015454"/>
    </source>
</evidence>
<keyword evidence="4" id="KW-0808">Transferase</keyword>
<dbReference type="SMART" id="SM00387">
    <property type="entry name" value="HATPase_c"/>
    <property type="match status" value="1"/>
</dbReference>
<dbReference type="OrthoDB" id="340007at2"/>
<dbReference type="Gene3D" id="3.30.450.20">
    <property type="entry name" value="PAS domain"/>
    <property type="match status" value="4"/>
</dbReference>
<dbReference type="SUPFAM" id="SSF55785">
    <property type="entry name" value="PYP-like sensor domain (PAS domain)"/>
    <property type="match status" value="4"/>
</dbReference>
<dbReference type="GO" id="GO:0006355">
    <property type="term" value="P:regulation of DNA-templated transcription"/>
    <property type="evidence" value="ECO:0007669"/>
    <property type="project" value="InterPro"/>
</dbReference>
<dbReference type="EC" id="2.7.13.3" evidence="2"/>
<dbReference type="SMART" id="SM00086">
    <property type="entry name" value="PAC"/>
    <property type="match status" value="3"/>
</dbReference>
<dbReference type="Pfam" id="PF02518">
    <property type="entry name" value="HATPase_c"/>
    <property type="match status" value="1"/>
</dbReference>
<evidence type="ECO:0000256" key="5">
    <source>
        <dbReference type="ARBA" id="ARBA00022777"/>
    </source>
</evidence>
<gene>
    <name evidence="9" type="ORF">LEP1GSC050_1597</name>
</gene>
<dbReference type="Pfam" id="PF08448">
    <property type="entry name" value="PAS_4"/>
    <property type="match status" value="1"/>
</dbReference>
<dbReference type="PANTHER" id="PTHR43304:SF1">
    <property type="entry name" value="PAC DOMAIN-CONTAINING PROTEIN"/>
    <property type="match status" value="1"/>
</dbReference>
<dbReference type="GO" id="GO:0000155">
    <property type="term" value="F:phosphorelay sensor kinase activity"/>
    <property type="evidence" value="ECO:0007669"/>
    <property type="project" value="InterPro"/>
</dbReference>
<dbReference type="PROSITE" id="PS50109">
    <property type="entry name" value="HIS_KIN"/>
    <property type="match status" value="1"/>
</dbReference>
<dbReference type="Gene3D" id="1.10.287.130">
    <property type="match status" value="1"/>
</dbReference>
<dbReference type="InterPro" id="IPR000700">
    <property type="entry name" value="PAS-assoc_C"/>
</dbReference>
<dbReference type="AlphaFoldDB" id="T0GA95"/>
<dbReference type="InterPro" id="IPR003661">
    <property type="entry name" value="HisK_dim/P_dom"/>
</dbReference>
<keyword evidence="10" id="KW-1185">Reference proteome</keyword>
<feature type="domain" description="PAS" evidence="7">
    <location>
        <begin position="396"/>
        <end position="444"/>
    </location>
</feature>
<dbReference type="PANTHER" id="PTHR43304">
    <property type="entry name" value="PHYTOCHROME-LIKE PROTEIN CPH1"/>
    <property type="match status" value="1"/>
</dbReference>
<evidence type="ECO:0000256" key="3">
    <source>
        <dbReference type="ARBA" id="ARBA00022553"/>
    </source>
</evidence>
<dbReference type="InterPro" id="IPR001610">
    <property type="entry name" value="PAC"/>
</dbReference>
<reference evidence="9" key="1">
    <citation type="submission" date="2013-05" db="EMBL/GenBank/DDBJ databases">
        <authorList>
            <person name="Harkins D.M."/>
            <person name="Durkin A.S."/>
            <person name="Brinkac L.M."/>
            <person name="Haft D.H."/>
            <person name="Selengut J.D."/>
            <person name="Sanka R."/>
            <person name="DePew J."/>
            <person name="Purushe J."/>
            <person name="Hartskeerl R.A."/>
            <person name="Ahmed A."/>
            <person name="van der Linden H."/>
            <person name="Goris M.G.A."/>
            <person name="Vinetz J.M."/>
            <person name="Sutton G.G."/>
            <person name="Nierman W.C."/>
            <person name="Fouts D.E."/>
        </authorList>
    </citation>
    <scope>NUCLEOTIDE SEQUENCE [LARGE SCALE GENOMIC DNA]</scope>
    <source>
        <strain evidence="9">5399</strain>
    </source>
</reference>
<feature type="domain" description="PAC" evidence="8">
    <location>
        <begin position="97"/>
        <end position="151"/>
    </location>
</feature>
<dbReference type="STRING" id="1049789.LEP1GSC050_1597"/>
<dbReference type="InterPro" id="IPR013656">
    <property type="entry name" value="PAS_4"/>
</dbReference>
<comment type="caution">
    <text evidence="9">The sequence shown here is derived from an EMBL/GenBank/DDBJ whole genome shotgun (WGS) entry which is preliminary data.</text>
</comment>
<dbReference type="NCBIfam" id="TIGR00229">
    <property type="entry name" value="sensory_box"/>
    <property type="match status" value="2"/>
</dbReference>
<dbReference type="SMART" id="SM00091">
    <property type="entry name" value="PAS"/>
    <property type="match status" value="4"/>
</dbReference>
<accession>T0GA95</accession>
<dbReference type="Proteomes" id="UP000015454">
    <property type="component" value="Unassembled WGS sequence"/>
</dbReference>
<dbReference type="SUPFAM" id="SSF55874">
    <property type="entry name" value="ATPase domain of HSP90 chaperone/DNA topoisomerase II/histidine kinase"/>
    <property type="match status" value="1"/>
</dbReference>
<dbReference type="PRINTS" id="PR00344">
    <property type="entry name" value="BCTRLSENSOR"/>
</dbReference>
<dbReference type="InterPro" id="IPR036097">
    <property type="entry name" value="HisK_dim/P_sf"/>
</dbReference>
<comment type="catalytic activity">
    <reaction evidence="1">
        <text>ATP + protein L-histidine = ADP + protein N-phospho-L-histidine.</text>
        <dbReference type="EC" id="2.7.13.3"/>
    </reaction>
</comment>
<keyword evidence="3" id="KW-0597">Phosphoprotein</keyword>
<dbReference type="InterPro" id="IPR035965">
    <property type="entry name" value="PAS-like_dom_sf"/>
</dbReference>
<dbReference type="InterPro" id="IPR013767">
    <property type="entry name" value="PAS_fold"/>
</dbReference>
<proteinExistence type="predicted"/>
<feature type="domain" description="Histidine kinase" evidence="6">
    <location>
        <begin position="534"/>
        <end position="749"/>
    </location>
</feature>
<evidence type="ECO:0000256" key="4">
    <source>
        <dbReference type="ARBA" id="ARBA00022679"/>
    </source>
</evidence>
<evidence type="ECO:0000259" key="6">
    <source>
        <dbReference type="PROSITE" id="PS50109"/>
    </source>
</evidence>
<dbReference type="InterPro" id="IPR052162">
    <property type="entry name" value="Sensor_kinase/Photoreceptor"/>
</dbReference>
<dbReference type="CDD" id="cd00082">
    <property type="entry name" value="HisKA"/>
    <property type="match status" value="1"/>
</dbReference>
<evidence type="ECO:0000259" key="8">
    <source>
        <dbReference type="PROSITE" id="PS50113"/>
    </source>
</evidence>
<dbReference type="SMART" id="SM00388">
    <property type="entry name" value="HisKA"/>
    <property type="match status" value="1"/>
</dbReference>
<dbReference type="PROSITE" id="PS50112">
    <property type="entry name" value="PAS"/>
    <property type="match status" value="3"/>
</dbReference>
<sequence>MVTPNESIPSTTTDFVLSEGLVYKDRLEYILSNVTLVLFSTDRNGTFTYVAGCGIFGIGIEPESLVGTSFFEVDWSGMVRDSNDEFQSITRETIFSSVFQGRTIEAETRFAGKMFSSRFSPIFGTNGEIEGLIGVSVDITDSKTREATFQRKVGDFRTALQVLPIIVFSFDVDGIILFAEGKGFERLGLTLQDVIGKNFFDSQPDQTERTQAIQKAIGGVNSFYQSRVRDKVFENWLYPRFDGLGRITEILGIGYDVTEREYLNKKLKENELNYRNLFKSNPQVMYIFDQGSFRILESNATAQLVCGYSESEFLEKTVLDIHPADDRSWVVDKIQNLALGPNFFSEVIHTKKNGERFYLDIALTHFRFSGRDCILVSGSDVTQRVRTEAANRFNLQVLSQISDAVIALDSEFRITYYNFPAERMYEISDPSLIGKHYTELFQEDWISEGNRRRAMDEYELKGLANAEIIHTLKSGKRIHLEMSFKKISDPRGNNAGLIMVNRDIAEKVFVREFLKKAISDLEMTNRELEQFAYVASHDLQEPLRTIASYLQLLERKFSPELPSEAKEFIQITIEAAKRQQGLIESLLRYSRLGVKEDRWEKISIRALLENLREDLASILNDANVRIEIEGEMPVILGEPDQIRQLFQNLITNSIKFRSKERNPKIVISASKTQAEWEFRIADNGIGMDSRYFEKIFIIFQKLHSKSEFPGTGIGLSICKKIVENHGGKIWVESNVGVGSEFFFAIPIRRN</sequence>
<dbReference type="Pfam" id="PF00989">
    <property type="entry name" value="PAS"/>
    <property type="match status" value="1"/>
</dbReference>
<dbReference type="InterPro" id="IPR000014">
    <property type="entry name" value="PAS"/>
</dbReference>
<dbReference type="InterPro" id="IPR005467">
    <property type="entry name" value="His_kinase_dom"/>
</dbReference>
<dbReference type="InterPro" id="IPR003594">
    <property type="entry name" value="HATPase_dom"/>
</dbReference>